<evidence type="ECO:0000313" key="6">
    <source>
        <dbReference type="Proteomes" id="UP000002051"/>
    </source>
</evidence>
<dbReference type="InterPro" id="IPR004274">
    <property type="entry name" value="FCP1_dom"/>
</dbReference>
<dbReference type="HOGENOM" id="CLU_013096_0_0_1"/>
<name>A0A072TXU6_MEDTR</name>
<keyword evidence="4" id="KW-0378">Hydrolase</keyword>
<dbReference type="GO" id="GO:0016787">
    <property type="term" value="F:hydrolase activity"/>
    <property type="evidence" value="ECO:0007669"/>
    <property type="project" value="UniProtKB-KW"/>
</dbReference>
<comment type="subunit">
    <text evidence="1">Component of the TIM23 complex.</text>
</comment>
<dbReference type="SUPFAM" id="SSF56784">
    <property type="entry name" value="HAD-like"/>
    <property type="match status" value="1"/>
</dbReference>
<dbReference type="FunFam" id="3.40.50.1000:FF:000257">
    <property type="entry name" value="Haloacid dehalogenase-like hydrolase (HAD) superfamily protein"/>
    <property type="match status" value="1"/>
</dbReference>
<keyword evidence="1" id="KW-0813">Transport</keyword>
<dbReference type="Proteomes" id="UP000002051">
    <property type="component" value="Unassembled WGS sequence"/>
</dbReference>
<comment type="subcellular location">
    <subcellularLocation>
        <location evidence="1">Mitochondrion inner membrane</location>
        <topology evidence="1">Single-pass membrane protein</topology>
    </subcellularLocation>
</comment>
<dbReference type="Gramene" id="rna38568">
    <property type="protein sequence ID" value="RHN44447.1"/>
    <property type="gene ID" value="gene38568"/>
</dbReference>
<gene>
    <name evidence="5" type="primary">25497552</name>
    <name evidence="3" type="ordered locus">MTR_7g015180</name>
    <name evidence="4" type="ORF">MtrunA17_Chr7g0219541</name>
</gene>
<keyword evidence="1" id="KW-0811">Translocation</keyword>
<evidence type="ECO:0000256" key="1">
    <source>
        <dbReference type="RuleBase" id="RU365079"/>
    </source>
</evidence>
<dbReference type="Gene3D" id="3.40.50.1000">
    <property type="entry name" value="HAD superfamily/HAD-like"/>
    <property type="match status" value="1"/>
</dbReference>
<evidence type="ECO:0000313" key="7">
    <source>
        <dbReference type="Proteomes" id="UP000265566"/>
    </source>
</evidence>
<comment type="function">
    <text evidence="1">Essential component of the TIM23 complex, a complex that mediates the translocation of transit peptide-containing proteins across the mitochondrial inner membrane.</text>
</comment>
<dbReference type="GO" id="GO:0005744">
    <property type="term" value="C:TIM23 mitochondrial import inner membrane translocase complex"/>
    <property type="evidence" value="ECO:0000318"/>
    <property type="project" value="GO_Central"/>
</dbReference>
<keyword evidence="1" id="KW-0809">Transit peptide</keyword>
<accession>A0A072TXU6</accession>
<dbReference type="InterPro" id="IPR023214">
    <property type="entry name" value="HAD_sf"/>
</dbReference>
<dbReference type="PANTHER" id="PTHR12210">
    <property type="entry name" value="DULLARD PROTEIN PHOSPHATASE"/>
    <property type="match status" value="1"/>
</dbReference>
<proteinExistence type="inferred from homology"/>
<dbReference type="KEGG" id="mtr:25497552"/>
<keyword evidence="6" id="KW-1185">Reference proteome</keyword>
<dbReference type="EMBL" id="CM001223">
    <property type="protein sequence ID" value="KEH21698.1"/>
    <property type="molecule type" value="Genomic_DNA"/>
</dbReference>
<reference evidence="3 6" key="1">
    <citation type="journal article" date="2011" name="Nature">
        <title>The Medicago genome provides insight into the evolution of rhizobial symbioses.</title>
        <authorList>
            <person name="Young N.D."/>
            <person name="Debelle F."/>
            <person name="Oldroyd G.E."/>
            <person name="Geurts R."/>
            <person name="Cannon S.B."/>
            <person name="Udvardi M.K."/>
            <person name="Benedito V.A."/>
            <person name="Mayer K.F."/>
            <person name="Gouzy J."/>
            <person name="Schoof H."/>
            <person name="Van de Peer Y."/>
            <person name="Proost S."/>
            <person name="Cook D.R."/>
            <person name="Meyers B.C."/>
            <person name="Spannagl M."/>
            <person name="Cheung F."/>
            <person name="De Mita S."/>
            <person name="Krishnakumar V."/>
            <person name="Gundlach H."/>
            <person name="Zhou S."/>
            <person name="Mudge J."/>
            <person name="Bharti A.K."/>
            <person name="Murray J.D."/>
            <person name="Naoumkina M.A."/>
            <person name="Rosen B."/>
            <person name="Silverstein K.A."/>
            <person name="Tang H."/>
            <person name="Rombauts S."/>
            <person name="Zhao P.X."/>
            <person name="Zhou P."/>
            <person name="Barbe V."/>
            <person name="Bardou P."/>
            <person name="Bechner M."/>
            <person name="Bellec A."/>
            <person name="Berger A."/>
            <person name="Berges H."/>
            <person name="Bidwell S."/>
            <person name="Bisseling T."/>
            <person name="Choisne N."/>
            <person name="Couloux A."/>
            <person name="Denny R."/>
            <person name="Deshpande S."/>
            <person name="Dai X."/>
            <person name="Doyle J.J."/>
            <person name="Dudez A.M."/>
            <person name="Farmer A.D."/>
            <person name="Fouteau S."/>
            <person name="Franken C."/>
            <person name="Gibelin C."/>
            <person name="Gish J."/>
            <person name="Goldstein S."/>
            <person name="Gonzalez A.J."/>
            <person name="Green P.J."/>
            <person name="Hallab A."/>
            <person name="Hartog M."/>
            <person name="Hua A."/>
            <person name="Humphray S.J."/>
            <person name="Jeong D.H."/>
            <person name="Jing Y."/>
            <person name="Jocker A."/>
            <person name="Kenton S.M."/>
            <person name="Kim D.J."/>
            <person name="Klee K."/>
            <person name="Lai H."/>
            <person name="Lang C."/>
            <person name="Lin S."/>
            <person name="Macmil S.L."/>
            <person name="Magdelenat G."/>
            <person name="Matthews L."/>
            <person name="McCorrison J."/>
            <person name="Monaghan E.L."/>
            <person name="Mun J.H."/>
            <person name="Najar F.Z."/>
            <person name="Nicholson C."/>
            <person name="Noirot C."/>
            <person name="O'Bleness M."/>
            <person name="Paule C.R."/>
            <person name="Poulain J."/>
            <person name="Prion F."/>
            <person name="Qin B."/>
            <person name="Qu C."/>
            <person name="Retzel E.F."/>
            <person name="Riddle C."/>
            <person name="Sallet E."/>
            <person name="Samain S."/>
            <person name="Samson N."/>
            <person name="Sanders I."/>
            <person name="Saurat O."/>
            <person name="Scarpelli C."/>
            <person name="Schiex T."/>
            <person name="Segurens B."/>
            <person name="Severin A.J."/>
            <person name="Sherrier D.J."/>
            <person name="Shi R."/>
            <person name="Sims S."/>
            <person name="Singer S.R."/>
            <person name="Sinharoy S."/>
            <person name="Sterck L."/>
            <person name="Viollet A."/>
            <person name="Wang B.B."/>
            <person name="Wang K."/>
            <person name="Wang M."/>
            <person name="Wang X."/>
            <person name="Warfsmann J."/>
            <person name="Weissenbach J."/>
            <person name="White D.D."/>
            <person name="White J.D."/>
            <person name="Wiley G.B."/>
            <person name="Wincker P."/>
            <person name="Xing Y."/>
            <person name="Yang L."/>
            <person name="Yao Z."/>
            <person name="Ying F."/>
            <person name="Zhai J."/>
            <person name="Zhou L."/>
            <person name="Zuber A."/>
            <person name="Denarie J."/>
            <person name="Dixon R.A."/>
            <person name="May G.D."/>
            <person name="Schwartz D.C."/>
            <person name="Rogers J."/>
            <person name="Quetier F."/>
            <person name="Town C.D."/>
            <person name="Roe B.A."/>
        </authorList>
    </citation>
    <scope>NUCLEOTIDE SEQUENCE [LARGE SCALE GENOMIC DNA]</scope>
    <source>
        <strain evidence="3">A17</strain>
        <strain evidence="5 6">cv. Jemalong A17</strain>
    </source>
</reference>
<keyword evidence="1" id="KW-0653">Protein transport</keyword>
<dbReference type="Proteomes" id="UP000265566">
    <property type="component" value="Chromosome 7"/>
</dbReference>
<dbReference type="InterPro" id="IPR050365">
    <property type="entry name" value="TIM50"/>
</dbReference>
<reference evidence="5" key="3">
    <citation type="submission" date="2015-04" db="UniProtKB">
        <authorList>
            <consortium name="EnsemblPlants"/>
        </authorList>
    </citation>
    <scope>IDENTIFICATION</scope>
    <source>
        <strain evidence="5">cv. Jemalong A17</strain>
    </source>
</reference>
<dbReference type="GO" id="GO:0030150">
    <property type="term" value="P:protein import into mitochondrial matrix"/>
    <property type="evidence" value="ECO:0000318"/>
    <property type="project" value="GO_Central"/>
</dbReference>
<dbReference type="OrthoDB" id="1711508at2759"/>
<comment type="similarity">
    <text evidence="1">Belongs to the TIM50 family.</text>
</comment>
<organism evidence="3 6">
    <name type="scientific">Medicago truncatula</name>
    <name type="common">Barrel medic</name>
    <name type="synonym">Medicago tribuloides</name>
    <dbReference type="NCBI Taxonomy" id="3880"/>
    <lineage>
        <taxon>Eukaryota</taxon>
        <taxon>Viridiplantae</taxon>
        <taxon>Streptophyta</taxon>
        <taxon>Embryophyta</taxon>
        <taxon>Tracheophyta</taxon>
        <taxon>Spermatophyta</taxon>
        <taxon>Magnoliopsida</taxon>
        <taxon>eudicotyledons</taxon>
        <taxon>Gunneridae</taxon>
        <taxon>Pentapetalae</taxon>
        <taxon>rosids</taxon>
        <taxon>fabids</taxon>
        <taxon>Fabales</taxon>
        <taxon>Fabaceae</taxon>
        <taxon>Papilionoideae</taxon>
        <taxon>50 kb inversion clade</taxon>
        <taxon>NPAAA clade</taxon>
        <taxon>Hologalegina</taxon>
        <taxon>IRL clade</taxon>
        <taxon>Trifolieae</taxon>
        <taxon>Medicago</taxon>
    </lineage>
</organism>
<dbReference type="InterPro" id="IPR036412">
    <property type="entry name" value="HAD-like_sf"/>
</dbReference>
<keyword evidence="1" id="KW-0496">Mitochondrion</keyword>
<feature type="domain" description="FCP1 homology" evidence="2">
    <location>
        <begin position="46"/>
        <end position="227"/>
    </location>
</feature>
<dbReference type="SMART" id="SM00577">
    <property type="entry name" value="CPDc"/>
    <property type="match status" value="1"/>
</dbReference>
<evidence type="ECO:0000259" key="2">
    <source>
        <dbReference type="PROSITE" id="PS50969"/>
    </source>
</evidence>
<reference evidence="4" key="5">
    <citation type="journal article" date="2018" name="Nat. Plants">
        <title>Whole-genome landscape of Medicago truncatula symbiotic genes.</title>
        <authorList>
            <person name="Pecrix Y."/>
            <person name="Gamas P."/>
            <person name="Carrere S."/>
        </authorList>
    </citation>
    <scope>NUCLEOTIDE SEQUENCE</scope>
    <source>
        <tissue evidence="4">Leaves</tissue>
    </source>
</reference>
<dbReference type="AlphaFoldDB" id="A0A072TXU6"/>
<evidence type="ECO:0000313" key="3">
    <source>
        <dbReference type="EMBL" id="KEH21698.1"/>
    </source>
</evidence>
<dbReference type="EnsemblPlants" id="KEH21698">
    <property type="protein sequence ID" value="KEH21698"/>
    <property type="gene ID" value="MTR_7g015180"/>
</dbReference>
<evidence type="ECO:0000313" key="4">
    <source>
        <dbReference type="EMBL" id="RHN44447.1"/>
    </source>
</evidence>
<sequence>MVFDEAKLEDTIAQEMITKLSVKDEKKEEEEKVLCISSSVEIPIGCLSKKKLIVLDLNGLVADIVSPPPKNVKSDATIARKAVFKRPFYHEFLNFCFERFDVAVWSSRMKKNVDRVVDYLMGDMKHRLIFCWNLSHCTETTFKTLQNKHKPLVFKDLRKIWNKYDPNLPWEKGYYNESNTLLLDDSPYKALLNPPYNSIFPHTFSYENQNDTSLAAGGDLRRYVEGLANAENMLMYVEQHPFGQERITEKSEAWDFYLNVINSLSTCQPKK</sequence>
<evidence type="ECO:0000313" key="5">
    <source>
        <dbReference type="EnsemblPlants" id="KEH21698"/>
    </source>
</evidence>
<dbReference type="PROSITE" id="PS50969">
    <property type="entry name" value="FCP1"/>
    <property type="match status" value="1"/>
</dbReference>
<reference evidence="3 6" key="2">
    <citation type="journal article" date="2014" name="BMC Genomics">
        <title>An improved genome release (version Mt4.0) for the model legume Medicago truncatula.</title>
        <authorList>
            <person name="Tang H."/>
            <person name="Krishnakumar V."/>
            <person name="Bidwell S."/>
            <person name="Rosen B."/>
            <person name="Chan A."/>
            <person name="Zhou S."/>
            <person name="Gentzbittel L."/>
            <person name="Childs K.L."/>
            <person name="Yandell M."/>
            <person name="Gundlach H."/>
            <person name="Mayer K.F."/>
            <person name="Schwartz D.C."/>
            <person name="Town C.D."/>
        </authorList>
    </citation>
    <scope>GENOME REANNOTATION</scope>
    <source>
        <strain evidence="3">A17</strain>
        <strain evidence="5 6">cv. Jemalong A17</strain>
    </source>
</reference>
<protein>
    <recommendedName>
        <fullName evidence="1">Mitochondrial import inner membrane translocase subunit TIM50</fullName>
    </recommendedName>
</protein>
<dbReference type="EMBL" id="PSQE01000007">
    <property type="protein sequence ID" value="RHN44447.1"/>
    <property type="molecule type" value="Genomic_DNA"/>
</dbReference>
<dbReference type="Pfam" id="PF03031">
    <property type="entry name" value="NIF"/>
    <property type="match status" value="1"/>
</dbReference>
<reference evidence="7" key="4">
    <citation type="journal article" date="2018" name="Nat. Plants">
        <title>Whole-genome landscape of Medicago truncatula symbiotic genes.</title>
        <authorList>
            <person name="Pecrix Y."/>
            <person name="Staton S.E."/>
            <person name="Sallet E."/>
            <person name="Lelandais-Briere C."/>
            <person name="Moreau S."/>
            <person name="Carrere S."/>
            <person name="Blein T."/>
            <person name="Jardinaud M.F."/>
            <person name="Latrasse D."/>
            <person name="Zouine M."/>
            <person name="Zahm M."/>
            <person name="Kreplak J."/>
            <person name="Mayjonade B."/>
            <person name="Satge C."/>
            <person name="Perez M."/>
            <person name="Cauet S."/>
            <person name="Marande W."/>
            <person name="Chantry-Darmon C."/>
            <person name="Lopez-Roques C."/>
            <person name="Bouchez O."/>
            <person name="Berard A."/>
            <person name="Debelle F."/>
            <person name="Munos S."/>
            <person name="Bendahmane A."/>
            <person name="Berges H."/>
            <person name="Niebel A."/>
            <person name="Buitink J."/>
            <person name="Frugier F."/>
            <person name="Benhamed M."/>
            <person name="Crespi M."/>
            <person name="Gouzy J."/>
            <person name="Gamas P."/>
        </authorList>
    </citation>
    <scope>NUCLEOTIDE SEQUENCE [LARGE SCALE GENOMIC DNA]</scope>
    <source>
        <strain evidence="7">cv. Jemalong A17</strain>
    </source>
</reference>